<dbReference type="AlphaFoldDB" id="A0A0N4YDI5"/>
<reference evidence="2 4" key="2">
    <citation type="submission" date="2018-11" db="EMBL/GenBank/DDBJ databases">
        <authorList>
            <consortium name="Pathogen Informatics"/>
        </authorList>
    </citation>
    <scope>NUCLEOTIDE SEQUENCE [LARGE SCALE GENOMIC DNA]</scope>
</reference>
<keyword evidence="1" id="KW-1133">Transmembrane helix</keyword>
<keyword evidence="1" id="KW-0472">Membrane</keyword>
<dbReference type="EMBL" id="UYSL01021452">
    <property type="protein sequence ID" value="VDL78276.1"/>
    <property type="molecule type" value="Genomic_DNA"/>
</dbReference>
<reference evidence="5 6" key="1">
    <citation type="submission" date="2017-02" db="UniProtKB">
        <authorList>
            <consortium name="WormBaseParasite"/>
        </authorList>
    </citation>
    <scope>IDENTIFICATION</scope>
</reference>
<organism evidence="6">
    <name type="scientific">Nippostrongylus brasiliensis</name>
    <name type="common">Rat hookworm</name>
    <dbReference type="NCBI Taxonomy" id="27835"/>
    <lineage>
        <taxon>Eukaryota</taxon>
        <taxon>Metazoa</taxon>
        <taxon>Ecdysozoa</taxon>
        <taxon>Nematoda</taxon>
        <taxon>Chromadorea</taxon>
        <taxon>Rhabditida</taxon>
        <taxon>Rhabditina</taxon>
        <taxon>Rhabditomorpha</taxon>
        <taxon>Strongyloidea</taxon>
        <taxon>Heligmosomidae</taxon>
        <taxon>Nippostrongylus</taxon>
    </lineage>
</organism>
<dbReference type="Proteomes" id="UP000271162">
    <property type="component" value="Unassembled WGS sequence"/>
</dbReference>
<dbReference type="WBParaSite" id="NBR_0001468601-mRNA-1">
    <property type="protein sequence ID" value="NBR_0001468601-mRNA-1"/>
    <property type="gene ID" value="NBR_0001468601"/>
</dbReference>
<gene>
    <name evidence="3" type="ORF">NBR_LOCUS14687</name>
    <name evidence="2" type="ORF">NBR_LOCUS5042</name>
</gene>
<sequence length="87" mass="9604">MFVTMPSVGVGFVEMLGYSIFKTVGPFYIVGLLSVGASNSFIYVLLNRDMRQMWKSAVLCRKIEKKAFPTTRVVSSIKMNGDAQTGS</sequence>
<evidence type="ECO:0000313" key="6">
    <source>
        <dbReference type="WBParaSite" id="NBR_0001468601-mRNA-1"/>
    </source>
</evidence>
<dbReference type="SUPFAM" id="SSF81321">
    <property type="entry name" value="Family A G protein-coupled receptor-like"/>
    <property type="match status" value="1"/>
</dbReference>
<keyword evidence="4" id="KW-1185">Reference proteome</keyword>
<dbReference type="InterPro" id="IPR052322">
    <property type="entry name" value="Mito_rRNA_Mtase_NSUN4"/>
</dbReference>
<dbReference type="EMBL" id="UYSL01010938">
    <property type="protein sequence ID" value="VDL68631.1"/>
    <property type="molecule type" value="Genomic_DNA"/>
</dbReference>
<dbReference type="WBParaSite" id="NBR_0000504001-mRNA-1">
    <property type="protein sequence ID" value="NBR_0000504001-mRNA-1"/>
    <property type="gene ID" value="NBR_0000504001"/>
</dbReference>
<accession>A0A0N4YDI5</accession>
<proteinExistence type="predicted"/>
<evidence type="ECO:0000313" key="5">
    <source>
        <dbReference type="WBParaSite" id="NBR_0000504001-mRNA-1"/>
    </source>
</evidence>
<name>A0A0N4YDI5_NIPBR</name>
<feature type="transmembrane region" description="Helical" evidence="1">
    <location>
        <begin position="25"/>
        <end position="46"/>
    </location>
</feature>
<evidence type="ECO:0000256" key="1">
    <source>
        <dbReference type="SAM" id="Phobius"/>
    </source>
</evidence>
<protein>
    <submittedName>
        <fullName evidence="5 6">Gate domain-containing protein</fullName>
    </submittedName>
</protein>
<evidence type="ECO:0000313" key="3">
    <source>
        <dbReference type="EMBL" id="VDL78276.1"/>
    </source>
</evidence>
<evidence type="ECO:0000313" key="4">
    <source>
        <dbReference type="Proteomes" id="UP000271162"/>
    </source>
</evidence>
<dbReference type="PANTHER" id="PTHR46955">
    <property type="entry name" value="PROTEIN CBG01349-RELATED"/>
    <property type="match status" value="1"/>
</dbReference>
<keyword evidence="1" id="KW-0812">Transmembrane</keyword>
<evidence type="ECO:0000313" key="2">
    <source>
        <dbReference type="EMBL" id="VDL68631.1"/>
    </source>
</evidence>
<dbReference type="PANTHER" id="PTHR46955:SF3">
    <property type="entry name" value="G_PROTEIN_RECEP_F1_2 DOMAIN-CONTAINING PROTEIN"/>
    <property type="match status" value="1"/>
</dbReference>